<organism evidence="4 5">
    <name type="scientific">Dioscorea cayennensis subsp. rotundata</name>
    <name type="common">White Guinea yam</name>
    <name type="synonym">Dioscorea rotundata</name>
    <dbReference type="NCBI Taxonomy" id="55577"/>
    <lineage>
        <taxon>Eukaryota</taxon>
        <taxon>Viridiplantae</taxon>
        <taxon>Streptophyta</taxon>
        <taxon>Embryophyta</taxon>
        <taxon>Tracheophyta</taxon>
        <taxon>Spermatophyta</taxon>
        <taxon>Magnoliopsida</taxon>
        <taxon>Liliopsida</taxon>
        <taxon>Dioscoreales</taxon>
        <taxon>Dioscoreaceae</taxon>
        <taxon>Dioscorea</taxon>
    </lineage>
</organism>
<feature type="domain" description="Inositol polyphosphate-related phosphatase" evidence="3">
    <location>
        <begin position="1"/>
        <end position="108"/>
    </location>
</feature>
<dbReference type="GO" id="GO:0046856">
    <property type="term" value="P:phosphatidylinositol dephosphorylation"/>
    <property type="evidence" value="ECO:0007669"/>
    <property type="project" value="InterPro"/>
</dbReference>
<evidence type="ECO:0000256" key="2">
    <source>
        <dbReference type="ARBA" id="ARBA00022801"/>
    </source>
</evidence>
<dbReference type="GO" id="GO:0034485">
    <property type="term" value="F:phosphatidylinositol-3,4,5-trisphosphate 5-phosphatase activity"/>
    <property type="evidence" value="ECO:0007669"/>
    <property type="project" value="TreeGrafter"/>
</dbReference>
<protein>
    <submittedName>
        <fullName evidence="5">Type IV inositol polyphosphate 5-phosphatase 3-like</fullName>
    </submittedName>
</protein>
<dbReference type="GeneID" id="120264792"/>
<comment type="similarity">
    <text evidence="1">Belongs to the inositol polyphosphate 5-phosphatase family.</text>
</comment>
<dbReference type="GO" id="GO:0004445">
    <property type="term" value="F:inositol-polyphosphate 5-phosphatase activity"/>
    <property type="evidence" value="ECO:0007669"/>
    <property type="project" value="InterPro"/>
</dbReference>
<sequence>MVGVFLSICVCRSLRKHIQNLKVSTVGVGAMGYIGNKGSISVSMSIDQTFFCFIYSHLKSGEKDGDELRRNVDVQEIHHRTLFTSASSKELPKVIYDHERIIWLGDLN</sequence>
<evidence type="ECO:0000259" key="3">
    <source>
        <dbReference type="Pfam" id="PF22669"/>
    </source>
</evidence>
<dbReference type="InterPro" id="IPR036691">
    <property type="entry name" value="Endo/exonu/phosph_ase_sf"/>
</dbReference>
<evidence type="ECO:0000256" key="1">
    <source>
        <dbReference type="ARBA" id="ARBA00010768"/>
    </source>
</evidence>
<dbReference type="Proteomes" id="UP001515500">
    <property type="component" value="Chromosome 7"/>
</dbReference>
<dbReference type="InterPro" id="IPR045849">
    <property type="entry name" value="IP5P_plant"/>
</dbReference>
<dbReference type="AlphaFoldDB" id="A0AB40BME2"/>
<gene>
    <name evidence="5" type="primary">LOC120264792</name>
</gene>
<dbReference type="GO" id="GO:0004439">
    <property type="term" value="F:phosphatidylinositol-4,5-bisphosphate 5-phosphatase activity"/>
    <property type="evidence" value="ECO:0007669"/>
    <property type="project" value="TreeGrafter"/>
</dbReference>
<evidence type="ECO:0000313" key="5">
    <source>
        <dbReference type="RefSeq" id="XP_039128569.1"/>
    </source>
</evidence>
<dbReference type="PANTHER" id="PTHR45666">
    <property type="entry name" value="TYPE IV INOSITOL POLYPHOSPHATE 5-PHOSPHATASE 9"/>
    <property type="match status" value="1"/>
</dbReference>
<dbReference type="SUPFAM" id="SSF56219">
    <property type="entry name" value="DNase I-like"/>
    <property type="match status" value="1"/>
</dbReference>
<evidence type="ECO:0000313" key="4">
    <source>
        <dbReference type="Proteomes" id="UP001515500"/>
    </source>
</evidence>
<accession>A0AB40BME2</accession>
<dbReference type="Pfam" id="PF22669">
    <property type="entry name" value="Exo_endo_phos2"/>
    <property type="match status" value="1"/>
</dbReference>
<keyword evidence="2" id="KW-0378">Hydrolase</keyword>
<dbReference type="InterPro" id="IPR000300">
    <property type="entry name" value="IPPc"/>
</dbReference>
<name>A0AB40BME2_DIOCR</name>
<dbReference type="PANTHER" id="PTHR45666:SF5">
    <property type="entry name" value="TYPE IV INOSITOL POLYPHOSPHATE 5-PHOSPHATASE 3"/>
    <property type="match status" value="1"/>
</dbReference>
<proteinExistence type="inferred from homology"/>
<keyword evidence="4" id="KW-1185">Reference proteome</keyword>
<dbReference type="RefSeq" id="XP_039128569.1">
    <property type="nucleotide sequence ID" value="XM_039272635.1"/>
</dbReference>
<dbReference type="Gene3D" id="3.60.10.10">
    <property type="entry name" value="Endonuclease/exonuclease/phosphatase"/>
    <property type="match status" value="1"/>
</dbReference>
<reference evidence="5" key="1">
    <citation type="submission" date="2025-08" db="UniProtKB">
        <authorList>
            <consortium name="RefSeq"/>
        </authorList>
    </citation>
    <scope>IDENTIFICATION</scope>
</reference>